<evidence type="ECO:0000313" key="1">
    <source>
        <dbReference type="EMBL" id="VAW45303.1"/>
    </source>
</evidence>
<gene>
    <name evidence="1" type="ORF">MNBD_GAMMA02-21</name>
</gene>
<protein>
    <recommendedName>
        <fullName evidence="2">Alginate export domain-containing protein</fullName>
    </recommendedName>
</protein>
<dbReference type="AlphaFoldDB" id="A0A3B0VYR6"/>
<accession>A0A3B0VYR6</accession>
<name>A0A3B0VYR6_9ZZZZ</name>
<sequence length="467" mass="52654">MLVCTGAIAQEKTNKEDSDLVFLPPTIDNNTREIVGNDLSVGGKKHYRFKFILDNTTQRDFLKDQSELVFHLPDQNTSDWNNLTRIGLRGELAISSRLALKTNILLNAHIFQNKDINVSDDLRLDIRETYFSWQYSPTLFVDAGRINIKNGVASGFNPTDYFKVGTVLDQNTEDASQLRNDRLGTLALRGQTLWDGGAITFLVSPKVGDKASHWFRGEDIVGLNLQKSNDRTRFMLKFTHKVSEGFSPEYIYYNESGKHNFGLNISKTLNKQWLGYGEWSVGERRNLIDEALLTARYANNLHPTIVAIFSKDEGKKYQHQFAIGASYTTVSNVTTNIEYHYNEAGLSKTDENIWFQAIDDVGQHAEGLGQLLSIRGLARARGESFGKHTLFIRSSWTDAIIDGLDLTGLLIIDINDNSNLIQAEAVYDLNSKTSLTIRLAGFQGDKKSNYGSLSNNQTMTLKFKYNF</sequence>
<organism evidence="1">
    <name type="scientific">hydrothermal vent metagenome</name>
    <dbReference type="NCBI Taxonomy" id="652676"/>
    <lineage>
        <taxon>unclassified sequences</taxon>
        <taxon>metagenomes</taxon>
        <taxon>ecological metagenomes</taxon>
    </lineage>
</organism>
<dbReference type="EMBL" id="UOFA01000181">
    <property type="protein sequence ID" value="VAW45303.1"/>
    <property type="molecule type" value="Genomic_DNA"/>
</dbReference>
<evidence type="ECO:0008006" key="2">
    <source>
        <dbReference type="Google" id="ProtNLM"/>
    </source>
</evidence>
<proteinExistence type="predicted"/>
<dbReference type="SUPFAM" id="SSF56935">
    <property type="entry name" value="Porins"/>
    <property type="match status" value="1"/>
</dbReference>
<reference evidence="1" key="1">
    <citation type="submission" date="2018-06" db="EMBL/GenBank/DDBJ databases">
        <authorList>
            <person name="Zhirakovskaya E."/>
        </authorList>
    </citation>
    <scope>NUCLEOTIDE SEQUENCE</scope>
</reference>